<name>A0AA95HZM2_9BACL</name>
<dbReference type="RefSeq" id="WP_283925266.1">
    <property type="nucleotide sequence ID" value="NZ_CP126084.1"/>
</dbReference>
<dbReference type="Proteomes" id="UP001177943">
    <property type="component" value="Chromosome"/>
</dbReference>
<dbReference type="Gene3D" id="2.160.20.10">
    <property type="entry name" value="Single-stranded right-handed beta-helix, Pectin lyase-like"/>
    <property type="match status" value="1"/>
</dbReference>
<sequence length="80" mass="9203">MHNPDYNPEPGTRIENITFRNVSYTGDNAMPNRIYGFDQDRAVDGVTFIRLQINGQTILQAEEGHFHINEHARSIKFLAE</sequence>
<gene>
    <name evidence="1" type="ORF">QNH46_16700</name>
</gene>
<dbReference type="InterPro" id="IPR012334">
    <property type="entry name" value="Pectin_lyas_fold"/>
</dbReference>
<organism evidence="1 2">
    <name type="scientific">Paenibacillus woosongensis</name>
    <dbReference type="NCBI Taxonomy" id="307580"/>
    <lineage>
        <taxon>Bacteria</taxon>
        <taxon>Bacillati</taxon>
        <taxon>Bacillota</taxon>
        <taxon>Bacilli</taxon>
        <taxon>Bacillales</taxon>
        <taxon>Paenibacillaceae</taxon>
        <taxon>Paenibacillus</taxon>
    </lineage>
</organism>
<evidence type="ECO:0000313" key="2">
    <source>
        <dbReference type="Proteomes" id="UP001177943"/>
    </source>
</evidence>
<dbReference type="AlphaFoldDB" id="A0AA95HZM2"/>
<protein>
    <submittedName>
        <fullName evidence="1">Uncharacterized protein</fullName>
    </submittedName>
</protein>
<dbReference type="EMBL" id="CP126084">
    <property type="protein sequence ID" value="WHX47774.1"/>
    <property type="molecule type" value="Genomic_DNA"/>
</dbReference>
<dbReference type="InterPro" id="IPR011050">
    <property type="entry name" value="Pectin_lyase_fold/virulence"/>
</dbReference>
<proteinExistence type="predicted"/>
<dbReference type="SUPFAM" id="SSF51126">
    <property type="entry name" value="Pectin lyase-like"/>
    <property type="match status" value="1"/>
</dbReference>
<evidence type="ECO:0000313" key="1">
    <source>
        <dbReference type="EMBL" id="WHX47774.1"/>
    </source>
</evidence>
<accession>A0AA95HZM2</accession>
<reference evidence="1" key="1">
    <citation type="submission" date="2023-05" db="EMBL/GenBank/DDBJ databases">
        <title>Comparative genomics of Bacillaceae isolates and their secondary metabolite potential.</title>
        <authorList>
            <person name="Song L."/>
            <person name="Nielsen L.J."/>
            <person name="Mohite O."/>
            <person name="Xu X."/>
            <person name="Weber T."/>
            <person name="Kovacs A.T."/>
        </authorList>
    </citation>
    <scope>NUCLEOTIDE SEQUENCE</scope>
    <source>
        <strain evidence="1">B2_4</strain>
    </source>
</reference>
<dbReference type="KEGG" id="pwn:QNH46_16700"/>